<evidence type="ECO:0000256" key="5">
    <source>
        <dbReference type="ARBA" id="ARBA00022692"/>
    </source>
</evidence>
<gene>
    <name evidence="10" type="ordered locus">Ctha_2421</name>
</gene>
<keyword evidence="7 8" id="KW-0472">Membrane</keyword>
<organism evidence="10 11">
    <name type="scientific">Chloroherpeton thalassium (strain ATCC 35110 / GB-78)</name>
    <dbReference type="NCBI Taxonomy" id="517418"/>
    <lineage>
        <taxon>Bacteria</taxon>
        <taxon>Pseudomonadati</taxon>
        <taxon>Chlorobiota</taxon>
        <taxon>Chlorobiia</taxon>
        <taxon>Chlorobiales</taxon>
        <taxon>Chloroherpetonaceae</taxon>
        <taxon>Chloroherpeton</taxon>
    </lineage>
</organism>
<dbReference type="EMBL" id="CP001100">
    <property type="protein sequence ID" value="ACF14870.1"/>
    <property type="molecule type" value="Genomic_DNA"/>
</dbReference>
<feature type="transmembrane region" description="Helical" evidence="8">
    <location>
        <begin position="471"/>
        <end position="492"/>
    </location>
</feature>
<keyword evidence="4" id="KW-0997">Cell inner membrane</keyword>
<feature type="transmembrane region" description="Helical" evidence="8">
    <location>
        <begin position="413"/>
        <end position="432"/>
    </location>
</feature>
<keyword evidence="6 8" id="KW-1133">Transmembrane helix</keyword>
<evidence type="ECO:0000256" key="8">
    <source>
        <dbReference type="RuleBase" id="RU363032"/>
    </source>
</evidence>
<keyword evidence="11" id="KW-1185">Reference proteome</keyword>
<dbReference type="InterPro" id="IPR000515">
    <property type="entry name" value="MetI-like"/>
</dbReference>
<dbReference type="OrthoDB" id="9782004at2"/>
<dbReference type="SUPFAM" id="SSF161098">
    <property type="entry name" value="MetI-like"/>
    <property type="match status" value="2"/>
</dbReference>
<feature type="domain" description="ABC transmembrane type-1" evidence="9">
    <location>
        <begin position="59"/>
        <end position="263"/>
    </location>
</feature>
<sequence>MGFRRSLFILLNVAVLFVLVGYVVFPSLYSVWESLGGNAGFSVDAYLDIFSSDSYFSAILNTILLSAATVVGAGFFGGLLSYIFWRFDFPYKNLLHKIFLLPLGLPPLVGVFSFLFLYSESGILPRLIQNLFSLDSPPFSFDGFGAVLIVHVYSFFVHFFLFSLAGLSKFDYSMIEAAQTLGTTKLRTLTRVMLPMLRPSVVSASLMVFILSTASFTAPLLFASRERYLTVEIFNQKLNGNFEIASALTVVLIFISIAVLYLFEKQQGEKLLTFARRGASAKVAPKPITPLFAGILSLQFLFVILPILTLLLMSFSASDASKLAVIPDKYSLENYLSIFQEENFYRPFVNSLEMAILAGVPNLIFGFIAGALVVQKETVAKPLMSVLLLLPLAIPATALAINLIATFNKPSPLALGNVLVASSAILPLAYFIRNIPYVSRSVSSTLATFDYSLIEAGLNLGASFIKVIGRIVLPIILSSIASGFLFTFINAIGEFPCSVLLYNAENKPVSVEIFSELRLNEFGVASAQGVLLMLLIFAFTWIFGLVFKTRNKLSSFDF</sequence>
<dbReference type="GO" id="GO:0005886">
    <property type="term" value="C:plasma membrane"/>
    <property type="evidence" value="ECO:0007669"/>
    <property type="project" value="UniProtKB-SubCell"/>
</dbReference>
<dbReference type="HOGENOM" id="CLU_021838_1_0_10"/>
<feature type="transmembrane region" description="Helical" evidence="8">
    <location>
        <begin position="525"/>
        <end position="547"/>
    </location>
</feature>
<evidence type="ECO:0000256" key="6">
    <source>
        <dbReference type="ARBA" id="ARBA00022989"/>
    </source>
</evidence>
<evidence type="ECO:0000256" key="4">
    <source>
        <dbReference type="ARBA" id="ARBA00022519"/>
    </source>
</evidence>
<keyword evidence="5 8" id="KW-0812">Transmembrane</keyword>
<feature type="transmembrane region" description="Helical" evidence="8">
    <location>
        <begin position="58"/>
        <end position="85"/>
    </location>
</feature>
<dbReference type="STRING" id="517418.Ctha_2421"/>
<name>B3QX60_CHLT3</name>
<dbReference type="KEGG" id="cts:Ctha_2421"/>
<evidence type="ECO:0000256" key="1">
    <source>
        <dbReference type="ARBA" id="ARBA00004429"/>
    </source>
</evidence>
<feature type="domain" description="ABC transmembrane type-1" evidence="9">
    <location>
        <begin position="348"/>
        <end position="543"/>
    </location>
</feature>
<protein>
    <submittedName>
        <fullName evidence="10">Binding-protein-dependent transport systems inner membrane component</fullName>
    </submittedName>
</protein>
<keyword evidence="2 8" id="KW-0813">Transport</keyword>
<keyword evidence="3" id="KW-1003">Cell membrane</keyword>
<feature type="transmembrane region" description="Helical" evidence="8">
    <location>
        <begin position="354"/>
        <end position="374"/>
    </location>
</feature>
<feature type="transmembrane region" description="Helical" evidence="8">
    <location>
        <begin position="386"/>
        <end position="407"/>
    </location>
</feature>
<dbReference type="PANTHER" id="PTHR43357:SF4">
    <property type="entry name" value="INNER MEMBRANE ABC TRANSPORTER PERMEASE PROTEIN YDCV"/>
    <property type="match status" value="1"/>
</dbReference>
<evidence type="ECO:0000256" key="7">
    <source>
        <dbReference type="ARBA" id="ARBA00023136"/>
    </source>
</evidence>
<reference evidence="10 11" key="1">
    <citation type="submission" date="2008-06" db="EMBL/GenBank/DDBJ databases">
        <title>Complete sequence of Chloroherpeton thalassium ATCC 35110.</title>
        <authorList>
            <consortium name="US DOE Joint Genome Institute"/>
            <person name="Lucas S."/>
            <person name="Copeland A."/>
            <person name="Lapidus A."/>
            <person name="Glavina del Rio T."/>
            <person name="Dalin E."/>
            <person name="Tice H."/>
            <person name="Bruce D."/>
            <person name="Goodwin L."/>
            <person name="Pitluck S."/>
            <person name="Schmutz J."/>
            <person name="Larimer F."/>
            <person name="Land M."/>
            <person name="Hauser L."/>
            <person name="Kyrpides N."/>
            <person name="Mikhailova N."/>
            <person name="Liu Z."/>
            <person name="Li T."/>
            <person name="Zhao F."/>
            <person name="Overmann J."/>
            <person name="Bryant D.A."/>
            <person name="Richardson P."/>
        </authorList>
    </citation>
    <scope>NUCLEOTIDE SEQUENCE [LARGE SCALE GENOMIC DNA]</scope>
    <source>
        <strain evidence="11">ATCC 35110 / GB-78</strain>
    </source>
</reference>
<evidence type="ECO:0000313" key="10">
    <source>
        <dbReference type="EMBL" id="ACF14870.1"/>
    </source>
</evidence>
<evidence type="ECO:0000313" key="11">
    <source>
        <dbReference type="Proteomes" id="UP000001208"/>
    </source>
</evidence>
<accession>B3QX60</accession>
<dbReference type="CDD" id="cd06261">
    <property type="entry name" value="TM_PBP2"/>
    <property type="match status" value="2"/>
</dbReference>
<proteinExistence type="inferred from homology"/>
<dbReference type="InterPro" id="IPR035906">
    <property type="entry name" value="MetI-like_sf"/>
</dbReference>
<dbReference type="PROSITE" id="PS50928">
    <property type="entry name" value="ABC_TM1"/>
    <property type="match status" value="2"/>
</dbReference>
<evidence type="ECO:0000256" key="3">
    <source>
        <dbReference type="ARBA" id="ARBA00022475"/>
    </source>
</evidence>
<feature type="transmembrane region" description="Helical" evidence="8">
    <location>
        <begin position="7"/>
        <end position="25"/>
    </location>
</feature>
<evidence type="ECO:0000256" key="2">
    <source>
        <dbReference type="ARBA" id="ARBA00022448"/>
    </source>
</evidence>
<dbReference type="PANTHER" id="PTHR43357">
    <property type="entry name" value="INNER MEMBRANE ABC TRANSPORTER PERMEASE PROTEIN YDCV"/>
    <property type="match status" value="1"/>
</dbReference>
<dbReference type="eggNOG" id="COG1178">
    <property type="taxonomic scope" value="Bacteria"/>
</dbReference>
<evidence type="ECO:0000259" key="9">
    <source>
        <dbReference type="PROSITE" id="PS50928"/>
    </source>
</evidence>
<feature type="transmembrane region" description="Helical" evidence="8">
    <location>
        <begin position="139"/>
        <end position="164"/>
    </location>
</feature>
<feature type="transmembrane region" description="Helical" evidence="8">
    <location>
        <begin position="244"/>
        <end position="263"/>
    </location>
</feature>
<dbReference type="AlphaFoldDB" id="B3QX60"/>
<dbReference type="Pfam" id="PF00528">
    <property type="entry name" value="BPD_transp_1"/>
    <property type="match status" value="2"/>
</dbReference>
<dbReference type="Gene3D" id="1.10.3720.10">
    <property type="entry name" value="MetI-like"/>
    <property type="match status" value="2"/>
</dbReference>
<dbReference type="GO" id="GO:0055085">
    <property type="term" value="P:transmembrane transport"/>
    <property type="evidence" value="ECO:0007669"/>
    <property type="project" value="InterPro"/>
</dbReference>
<comment type="similarity">
    <text evidence="8">Belongs to the binding-protein-dependent transport system permease family.</text>
</comment>
<feature type="transmembrane region" description="Helical" evidence="8">
    <location>
        <begin position="201"/>
        <end position="224"/>
    </location>
</feature>
<comment type="subcellular location">
    <subcellularLocation>
        <location evidence="1">Cell inner membrane</location>
        <topology evidence="1">Multi-pass membrane protein</topology>
    </subcellularLocation>
    <subcellularLocation>
        <location evidence="8">Cell membrane</location>
        <topology evidence="8">Multi-pass membrane protein</topology>
    </subcellularLocation>
</comment>
<dbReference type="Proteomes" id="UP000001208">
    <property type="component" value="Chromosome"/>
</dbReference>
<feature type="transmembrane region" description="Helical" evidence="8">
    <location>
        <begin position="291"/>
        <end position="313"/>
    </location>
</feature>
<feature type="transmembrane region" description="Helical" evidence="8">
    <location>
        <begin position="97"/>
        <end position="119"/>
    </location>
</feature>